<dbReference type="Pfam" id="PF12483">
    <property type="entry name" value="GIDE"/>
    <property type="match status" value="1"/>
</dbReference>
<keyword evidence="4" id="KW-0808">Transferase</keyword>
<protein>
    <recommendedName>
        <fullName evidence="3">RING-type E3 ubiquitin transferase</fullName>
        <ecNumber evidence="3">2.3.2.27</ecNumber>
    </recommendedName>
</protein>
<evidence type="ECO:0000313" key="13">
    <source>
        <dbReference type="EMBL" id="KAF5189016.1"/>
    </source>
</evidence>
<evidence type="ECO:0000256" key="3">
    <source>
        <dbReference type="ARBA" id="ARBA00012483"/>
    </source>
</evidence>
<keyword evidence="11" id="KW-0472">Membrane</keyword>
<dbReference type="Proteomes" id="UP000554482">
    <property type="component" value="Unassembled WGS sequence"/>
</dbReference>
<keyword evidence="6" id="KW-0479">Metal-binding</keyword>
<gene>
    <name evidence="13" type="ORF">FRX31_021398</name>
</gene>
<dbReference type="PANTHER" id="PTHR47355:SF1">
    <property type="entry name" value="E3 UBIQUITIN-PROTEIN LIGASE SPL2"/>
    <property type="match status" value="1"/>
</dbReference>
<dbReference type="GO" id="GO:0016567">
    <property type="term" value="P:protein ubiquitination"/>
    <property type="evidence" value="ECO:0007669"/>
    <property type="project" value="InterPro"/>
</dbReference>
<dbReference type="GO" id="GO:0061630">
    <property type="term" value="F:ubiquitin protein ligase activity"/>
    <property type="evidence" value="ECO:0007669"/>
    <property type="project" value="UniProtKB-EC"/>
</dbReference>
<dbReference type="EMBL" id="JABWDY010026069">
    <property type="protein sequence ID" value="KAF5189016.1"/>
    <property type="molecule type" value="Genomic_DNA"/>
</dbReference>
<evidence type="ECO:0000256" key="9">
    <source>
        <dbReference type="ARBA" id="ARBA00022833"/>
    </source>
</evidence>
<keyword evidence="8" id="KW-0833">Ubl conjugation pathway</keyword>
<organism evidence="13 14">
    <name type="scientific">Thalictrum thalictroides</name>
    <name type="common">Rue-anemone</name>
    <name type="synonym">Anemone thalictroides</name>
    <dbReference type="NCBI Taxonomy" id="46969"/>
    <lineage>
        <taxon>Eukaryota</taxon>
        <taxon>Viridiplantae</taxon>
        <taxon>Streptophyta</taxon>
        <taxon>Embryophyta</taxon>
        <taxon>Tracheophyta</taxon>
        <taxon>Spermatophyta</taxon>
        <taxon>Magnoliopsida</taxon>
        <taxon>Ranunculales</taxon>
        <taxon>Ranunculaceae</taxon>
        <taxon>Thalictroideae</taxon>
        <taxon>Thalictrum</taxon>
    </lineage>
</organism>
<evidence type="ECO:0000256" key="4">
    <source>
        <dbReference type="ARBA" id="ARBA00022679"/>
    </source>
</evidence>
<dbReference type="GO" id="GO:0008270">
    <property type="term" value="F:zinc ion binding"/>
    <property type="evidence" value="ECO:0007669"/>
    <property type="project" value="UniProtKB-KW"/>
</dbReference>
<keyword evidence="5" id="KW-0812">Transmembrane</keyword>
<keyword evidence="10" id="KW-1133">Transmembrane helix</keyword>
<evidence type="ECO:0000256" key="11">
    <source>
        <dbReference type="ARBA" id="ARBA00023136"/>
    </source>
</evidence>
<evidence type="ECO:0000256" key="1">
    <source>
        <dbReference type="ARBA" id="ARBA00000900"/>
    </source>
</evidence>
<comment type="caution">
    <text evidence="13">The sequence shown here is derived from an EMBL/GenBank/DDBJ whole genome shotgun (WGS) entry which is preliminary data.</text>
</comment>
<dbReference type="AlphaFoldDB" id="A0A7J6VV91"/>
<evidence type="ECO:0000256" key="5">
    <source>
        <dbReference type="ARBA" id="ARBA00022692"/>
    </source>
</evidence>
<evidence type="ECO:0000259" key="12">
    <source>
        <dbReference type="Pfam" id="PF12483"/>
    </source>
</evidence>
<keyword evidence="9" id="KW-0862">Zinc</keyword>
<dbReference type="GO" id="GO:0016020">
    <property type="term" value="C:membrane"/>
    <property type="evidence" value="ECO:0007669"/>
    <property type="project" value="UniProtKB-SubCell"/>
</dbReference>
<accession>A0A7J6VV91</accession>
<dbReference type="EC" id="2.3.2.27" evidence="3"/>
<keyword evidence="7" id="KW-0863">Zinc-finger</keyword>
<comment type="catalytic activity">
    <reaction evidence="1">
        <text>S-ubiquitinyl-[E2 ubiquitin-conjugating enzyme]-L-cysteine + [acceptor protein]-L-lysine = [E2 ubiquitin-conjugating enzyme]-L-cysteine + N(6)-ubiquitinyl-[acceptor protein]-L-lysine.</text>
        <dbReference type="EC" id="2.3.2.27"/>
    </reaction>
</comment>
<evidence type="ECO:0000256" key="10">
    <source>
        <dbReference type="ARBA" id="ARBA00022989"/>
    </source>
</evidence>
<sequence>MEGVLLQTTQTCQLDVFSRLSSTLSRTVQRIPFVLVENDKSSSSHSVVVNMDGYRSYMVNLTKVYKHVQPSITKFLGIKFSGVTKVEEEMLLLGKEMTAIGNVSVPKDGIVEVRVCKDFVYFLSEGTHHGAELDLLWIRFVCKLWQRIHGSILFGLLVLILMRNKRHFEACLQRLYSLLRRRRQQGND</sequence>
<reference evidence="13 14" key="1">
    <citation type="submission" date="2020-06" db="EMBL/GenBank/DDBJ databases">
        <title>Transcriptomic and genomic resources for Thalictrum thalictroides and T. hernandezii: Facilitating candidate gene discovery in an emerging model plant lineage.</title>
        <authorList>
            <person name="Arias T."/>
            <person name="Riano-Pachon D.M."/>
            <person name="Di Stilio V.S."/>
        </authorList>
    </citation>
    <scope>NUCLEOTIDE SEQUENCE [LARGE SCALE GENOMIC DNA]</scope>
    <source>
        <strain evidence="14">cv. WT478/WT964</strain>
        <tissue evidence="13">Leaves</tissue>
    </source>
</reference>
<dbReference type="InterPro" id="IPR022170">
    <property type="entry name" value="MUL1-like"/>
</dbReference>
<evidence type="ECO:0000256" key="6">
    <source>
        <dbReference type="ARBA" id="ARBA00022723"/>
    </source>
</evidence>
<name>A0A7J6VV91_THATH</name>
<evidence type="ECO:0000313" key="14">
    <source>
        <dbReference type="Proteomes" id="UP000554482"/>
    </source>
</evidence>
<feature type="domain" description="E3 Ubiquitin ligase MUL1-like" evidence="12">
    <location>
        <begin position="18"/>
        <end position="128"/>
    </location>
</feature>
<evidence type="ECO:0000256" key="2">
    <source>
        <dbReference type="ARBA" id="ARBA00004141"/>
    </source>
</evidence>
<dbReference type="InterPro" id="IPR044247">
    <property type="entry name" value="SPL2-like"/>
</dbReference>
<keyword evidence="14" id="KW-1185">Reference proteome</keyword>
<evidence type="ECO:0000256" key="7">
    <source>
        <dbReference type="ARBA" id="ARBA00022771"/>
    </source>
</evidence>
<proteinExistence type="predicted"/>
<comment type="subcellular location">
    <subcellularLocation>
        <location evidence="2">Membrane</location>
        <topology evidence="2">Multi-pass membrane protein</topology>
    </subcellularLocation>
</comment>
<dbReference type="PANTHER" id="PTHR47355">
    <property type="entry name" value="E3 UBIQUITIN-PROTEIN LIGASE SPL2"/>
    <property type="match status" value="1"/>
</dbReference>
<evidence type="ECO:0000256" key="8">
    <source>
        <dbReference type="ARBA" id="ARBA00022786"/>
    </source>
</evidence>